<evidence type="ECO:0000256" key="1">
    <source>
        <dbReference type="SAM" id="SignalP"/>
    </source>
</evidence>
<dbReference type="HOGENOM" id="CLU_2014886_0_0_1"/>
<dbReference type="EMBL" id="KL198025">
    <property type="protein sequence ID" value="KDQ17091.1"/>
    <property type="molecule type" value="Genomic_DNA"/>
</dbReference>
<dbReference type="AlphaFoldDB" id="A0A067MZY2"/>
<evidence type="ECO:0000313" key="2">
    <source>
        <dbReference type="EMBL" id="KDQ17089.1"/>
    </source>
</evidence>
<dbReference type="Gene3D" id="2.40.40.10">
    <property type="entry name" value="RlpA-like domain"/>
    <property type="match status" value="1"/>
</dbReference>
<evidence type="ECO:0000313" key="4">
    <source>
        <dbReference type="Proteomes" id="UP000027195"/>
    </source>
</evidence>
<protein>
    <recommendedName>
        <fullName evidence="5">RlpA-like protein double-psi beta-barrel domain-containing protein</fullName>
    </recommendedName>
</protein>
<proteinExistence type="predicted"/>
<feature type="signal peptide" evidence="1">
    <location>
        <begin position="1"/>
        <end position="19"/>
    </location>
</feature>
<feature type="chain" id="PRO_5007371508" description="RlpA-like protein double-psi beta-barrel domain-containing protein" evidence="1">
    <location>
        <begin position="20"/>
        <end position="118"/>
    </location>
</feature>
<dbReference type="InterPro" id="IPR036908">
    <property type="entry name" value="RlpA-like_sf"/>
</dbReference>
<gene>
    <name evidence="2" type="ORF">BOTBODRAFT_172677</name>
    <name evidence="3" type="ORF">BOTBODRAFT_53686</name>
</gene>
<accession>A0A067MZY2</accession>
<dbReference type="Proteomes" id="UP000027195">
    <property type="component" value="Unassembled WGS sequence"/>
</dbReference>
<dbReference type="EMBL" id="KL198025">
    <property type="protein sequence ID" value="KDQ17089.1"/>
    <property type="molecule type" value="Genomic_DNA"/>
</dbReference>
<keyword evidence="4" id="KW-1185">Reference proteome</keyword>
<name>A0A067MZY2_BOTB1</name>
<reference evidence="4" key="1">
    <citation type="journal article" date="2014" name="Proc. Natl. Acad. Sci. U.S.A.">
        <title>Extensive sampling of basidiomycete genomes demonstrates inadequacy of the white-rot/brown-rot paradigm for wood decay fungi.</title>
        <authorList>
            <person name="Riley R."/>
            <person name="Salamov A.A."/>
            <person name="Brown D.W."/>
            <person name="Nagy L.G."/>
            <person name="Floudas D."/>
            <person name="Held B.W."/>
            <person name="Levasseur A."/>
            <person name="Lombard V."/>
            <person name="Morin E."/>
            <person name="Otillar R."/>
            <person name="Lindquist E.A."/>
            <person name="Sun H."/>
            <person name="LaButti K.M."/>
            <person name="Schmutz J."/>
            <person name="Jabbour D."/>
            <person name="Luo H."/>
            <person name="Baker S.E."/>
            <person name="Pisabarro A.G."/>
            <person name="Walton J.D."/>
            <person name="Blanchette R.A."/>
            <person name="Henrissat B."/>
            <person name="Martin F."/>
            <person name="Cullen D."/>
            <person name="Hibbett D.S."/>
            <person name="Grigoriev I.V."/>
        </authorList>
    </citation>
    <scope>NUCLEOTIDE SEQUENCE [LARGE SCALE GENOMIC DNA]</scope>
    <source>
        <strain evidence="4">FD-172 SS1</strain>
    </source>
</reference>
<sequence length="118" mass="12260">MFSHLLALALLSLTSLVAAQIVKTGTLTSYGPQATNLYCGASCVNNDGWIAVTQANINTYPCGTVVRLWDPTRTDTVVVPICDVYVGGTADNIEANPHVLAVLGAPGAASIAGVEWDI</sequence>
<keyword evidence="1" id="KW-0732">Signal</keyword>
<evidence type="ECO:0008006" key="5">
    <source>
        <dbReference type="Google" id="ProtNLM"/>
    </source>
</evidence>
<reference evidence="3" key="2">
    <citation type="journal article" date="2014" name="Proc. Natl. Acad. Sci. U.S.A.">
        <title>Extensive sampling of basidiomycete genomes demonstrates inadequacy of the white rot/brown rot paradigm for wood decay fungi.</title>
        <authorList>
            <person name="Riley R."/>
            <person name="Salamov A.A."/>
            <person name="Brown D.W."/>
            <person name="Nagy L.G."/>
            <person name="Floudas D."/>
            <person name="Held B.W."/>
            <person name="Levasseur A."/>
            <person name="Lombard V."/>
            <person name="Morin E."/>
            <person name="Otillar R."/>
            <person name="Lindquist E.A."/>
            <person name="Sun H."/>
            <person name="LaButti K.M."/>
            <person name="Schmutz J."/>
            <person name="Jabbour D."/>
            <person name="Luo H."/>
            <person name="Baker S.E."/>
            <person name="Pisabarro A.G."/>
            <person name="Walton J.D."/>
            <person name="Blanchette R.A."/>
            <person name="Henrissat B."/>
            <person name="Martin F."/>
            <person name="Cullen D."/>
            <person name="Hibbett D.S."/>
            <person name="Grigoriev I.V."/>
        </authorList>
    </citation>
    <scope>NUCLEOTIDE SEQUENCE</scope>
    <source>
        <strain evidence="3">FD-172 SS1</strain>
    </source>
</reference>
<organism evidence="3 4">
    <name type="scientific">Botryobasidium botryosum (strain FD-172 SS1)</name>
    <dbReference type="NCBI Taxonomy" id="930990"/>
    <lineage>
        <taxon>Eukaryota</taxon>
        <taxon>Fungi</taxon>
        <taxon>Dikarya</taxon>
        <taxon>Basidiomycota</taxon>
        <taxon>Agaricomycotina</taxon>
        <taxon>Agaricomycetes</taxon>
        <taxon>Cantharellales</taxon>
        <taxon>Botryobasidiaceae</taxon>
        <taxon>Botryobasidium</taxon>
    </lineage>
</organism>
<evidence type="ECO:0000313" key="3">
    <source>
        <dbReference type="EMBL" id="KDQ17091.1"/>
    </source>
</evidence>